<dbReference type="OrthoDB" id="5450216at2"/>
<dbReference type="InterPro" id="IPR011010">
    <property type="entry name" value="DNA_brk_join_enz"/>
</dbReference>
<evidence type="ECO:0000256" key="1">
    <source>
        <dbReference type="ARBA" id="ARBA00023172"/>
    </source>
</evidence>
<dbReference type="Pfam" id="PF00589">
    <property type="entry name" value="Phage_integrase"/>
    <property type="match status" value="1"/>
</dbReference>
<dbReference type="STRING" id="1519643.SAMN06295933_0923"/>
<sequence length="378" mass="43654">MPIQRKNKTTEKKEWFARITLPNGKQKEKKTTTKKEALDWECMMRQRLSELSTTPTLSISLHSLTTRHLEAQLAKGISPRWFQDKKMVLKELLNASGVKPLEPAVNLDHETVRKFLDQIASLKSGHRANRYRRHILRMWAWGCKAGLTKGDCPWEVERYKEIRNPRYIPTEDDFWKLYESADHVSDGSTHSTGIYQLEPHRKTLLLTFLHTAGRKSEILNLKKEDLDFSARKIRLWTAKRDGGVEYDWIPMTQILHDELIKHLARQKVNFPFTEYVFVNPATGRNYSSVNKMMERMCKQAGVKPFGFHAIRHLTASILDNKMVPMADIQAILRHKSPETTARYIHSIRGAKVALDEVFGTGKVIPLKSKRKASAKAKA</sequence>
<dbReference type="GO" id="GO:0015074">
    <property type="term" value="P:DNA integration"/>
    <property type="evidence" value="ECO:0007669"/>
    <property type="project" value="InterPro"/>
</dbReference>
<organism evidence="3 4">
    <name type="scientific">Desulfovibrio gilichinskyi</name>
    <dbReference type="NCBI Taxonomy" id="1519643"/>
    <lineage>
        <taxon>Bacteria</taxon>
        <taxon>Pseudomonadati</taxon>
        <taxon>Thermodesulfobacteriota</taxon>
        <taxon>Desulfovibrionia</taxon>
        <taxon>Desulfovibrionales</taxon>
        <taxon>Desulfovibrionaceae</taxon>
        <taxon>Desulfovibrio</taxon>
    </lineage>
</organism>
<dbReference type="CDD" id="cd00397">
    <property type="entry name" value="DNA_BRE_C"/>
    <property type="match status" value="1"/>
</dbReference>
<reference evidence="4" key="1">
    <citation type="submission" date="2017-04" db="EMBL/GenBank/DDBJ databases">
        <authorList>
            <person name="Varghese N."/>
            <person name="Submissions S."/>
        </authorList>
    </citation>
    <scope>NUCLEOTIDE SEQUENCE [LARGE SCALE GENOMIC DNA]</scope>
    <source>
        <strain evidence="4">K3S</strain>
    </source>
</reference>
<dbReference type="PANTHER" id="PTHR30349">
    <property type="entry name" value="PHAGE INTEGRASE-RELATED"/>
    <property type="match status" value="1"/>
</dbReference>
<keyword evidence="4" id="KW-1185">Reference proteome</keyword>
<evidence type="ECO:0000313" key="3">
    <source>
        <dbReference type="EMBL" id="SME96923.1"/>
    </source>
</evidence>
<evidence type="ECO:0000313" key="4">
    <source>
        <dbReference type="Proteomes" id="UP000192906"/>
    </source>
</evidence>
<feature type="domain" description="Tyr recombinase" evidence="2">
    <location>
        <begin position="163"/>
        <end position="359"/>
    </location>
</feature>
<proteinExistence type="predicted"/>
<name>A0A1X7CHU9_9BACT</name>
<dbReference type="EMBL" id="FWZU01000001">
    <property type="protein sequence ID" value="SME96923.1"/>
    <property type="molecule type" value="Genomic_DNA"/>
</dbReference>
<dbReference type="InterPro" id="IPR050090">
    <property type="entry name" value="Tyrosine_recombinase_XerCD"/>
</dbReference>
<dbReference type="PROSITE" id="PS51898">
    <property type="entry name" value="TYR_RECOMBINASE"/>
    <property type="match status" value="1"/>
</dbReference>
<dbReference type="PANTHER" id="PTHR30349:SF64">
    <property type="entry name" value="PROPHAGE INTEGRASE INTD-RELATED"/>
    <property type="match status" value="1"/>
</dbReference>
<dbReference type="GO" id="GO:0003677">
    <property type="term" value="F:DNA binding"/>
    <property type="evidence" value="ECO:0007669"/>
    <property type="project" value="InterPro"/>
</dbReference>
<protein>
    <submittedName>
        <fullName evidence="3">Site-specific recombinase XerD</fullName>
    </submittedName>
</protein>
<evidence type="ECO:0000259" key="2">
    <source>
        <dbReference type="PROSITE" id="PS51898"/>
    </source>
</evidence>
<dbReference type="SUPFAM" id="SSF56349">
    <property type="entry name" value="DNA breaking-rejoining enzymes"/>
    <property type="match status" value="1"/>
</dbReference>
<dbReference type="InterPro" id="IPR002104">
    <property type="entry name" value="Integrase_catalytic"/>
</dbReference>
<dbReference type="AlphaFoldDB" id="A0A1X7CHU9"/>
<dbReference type="InterPro" id="IPR013762">
    <property type="entry name" value="Integrase-like_cat_sf"/>
</dbReference>
<gene>
    <name evidence="3" type="ORF">SAMN06295933_0923</name>
</gene>
<dbReference type="Gene3D" id="1.10.443.10">
    <property type="entry name" value="Intergrase catalytic core"/>
    <property type="match status" value="1"/>
</dbReference>
<keyword evidence="1" id="KW-0233">DNA recombination</keyword>
<accession>A0A1X7CHU9</accession>
<dbReference type="Proteomes" id="UP000192906">
    <property type="component" value="Unassembled WGS sequence"/>
</dbReference>
<dbReference type="GO" id="GO:0006310">
    <property type="term" value="P:DNA recombination"/>
    <property type="evidence" value="ECO:0007669"/>
    <property type="project" value="UniProtKB-KW"/>
</dbReference>